<dbReference type="Gene3D" id="3.10.10.10">
    <property type="entry name" value="HIV Type 1 Reverse Transcriptase, subunit A, domain 1"/>
    <property type="match status" value="1"/>
</dbReference>
<evidence type="ECO:0000259" key="3">
    <source>
        <dbReference type="Pfam" id="PF00078"/>
    </source>
</evidence>
<dbReference type="InterPro" id="IPR000477">
    <property type="entry name" value="RT_dom"/>
</dbReference>
<dbReference type="EMBL" id="JAUUTY010000004">
    <property type="protein sequence ID" value="KAK1648204.1"/>
    <property type="molecule type" value="Genomic_DNA"/>
</dbReference>
<name>A0AAD8SAH1_LOLMU</name>
<dbReference type="InterPro" id="IPR043128">
    <property type="entry name" value="Rev_trsase/Diguanyl_cyclase"/>
</dbReference>
<dbReference type="InterPro" id="IPR043502">
    <property type="entry name" value="DNA/RNA_pol_sf"/>
</dbReference>
<dbReference type="SUPFAM" id="SSF56672">
    <property type="entry name" value="DNA/RNA polymerases"/>
    <property type="match status" value="1"/>
</dbReference>
<gene>
    <name evidence="4" type="ORF">QYE76_066009</name>
</gene>
<evidence type="ECO:0000256" key="1">
    <source>
        <dbReference type="SAM" id="MobiDB-lite"/>
    </source>
</evidence>
<feature type="signal peptide" evidence="2">
    <location>
        <begin position="1"/>
        <end position="27"/>
    </location>
</feature>
<feature type="region of interest" description="Disordered" evidence="1">
    <location>
        <begin position="615"/>
        <end position="711"/>
    </location>
</feature>
<feature type="region of interest" description="Disordered" evidence="1">
    <location>
        <begin position="95"/>
        <end position="119"/>
    </location>
</feature>
<evidence type="ECO:0000313" key="4">
    <source>
        <dbReference type="EMBL" id="KAK1648204.1"/>
    </source>
</evidence>
<dbReference type="CDD" id="cd01647">
    <property type="entry name" value="RT_LTR"/>
    <property type="match status" value="1"/>
</dbReference>
<evidence type="ECO:0000256" key="2">
    <source>
        <dbReference type="SAM" id="SignalP"/>
    </source>
</evidence>
<dbReference type="InterPro" id="IPR051320">
    <property type="entry name" value="Viral_Replic_Matur_Polypro"/>
</dbReference>
<proteinExistence type="predicted"/>
<feature type="region of interest" description="Disordered" evidence="1">
    <location>
        <begin position="542"/>
        <end position="569"/>
    </location>
</feature>
<reference evidence="4" key="1">
    <citation type="submission" date="2023-07" db="EMBL/GenBank/DDBJ databases">
        <title>A chromosome-level genome assembly of Lolium multiflorum.</title>
        <authorList>
            <person name="Chen Y."/>
            <person name="Copetti D."/>
            <person name="Kolliker R."/>
            <person name="Studer B."/>
        </authorList>
    </citation>
    <scope>NUCLEOTIDE SEQUENCE</scope>
    <source>
        <strain evidence="4">02402/16</strain>
        <tissue evidence="4">Leaf</tissue>
    </source>
</reference>
<organism evidence="4 5">
    <name type="scientific">Lolium multiflorum</name>
    <name type="common">Italian ryegrass</name>
    <name type="synonym">Lolium perenne subsp. multiflorum</name>
    <dbReference type="NCBI Taxonomy" id="4521"/>
    <lineage>
        <taxon>Eukaryota</taxon>
        <taxon>Viridiplantae</taxon>
        <taxon>Streptophyta</taxon>
        <taxon>Embryophyta</taxon>
        <taxon>Tracheophyta</taxon>
        <taxon>Spermatophyta</taxon>
        <taxon>Magnoliopsida</taxon>
        <taxon>Liliopsida</taxon>
        <taxon>Poales</taxon>
        <taxon>Poaceae</taxon>
        <taxon>BOP clade</taxon>
        <taxon>Pooideae</taxon>
        <taxon>Poodae</taxon>
        <taxon>Poeae</taxon>
        <taxon>Poeae Chloroplast Group 2 (Poeae type)</taxon>
        <taxon>Loliodinae</taxon>
        <taxon>Loliinae</taxon>
        <taxon>Lolium</taxon>
    </lineage>
</organism>
<dbReference type="PANTHER" id="PTHR33064">
    <property type="entry name" value="POL PROTEIN"/>
    <property type="match status" value="1"/>
</dbReference>
<dbReference type="Proteomes" id="UP001231189">
    <property type="component" value="Unassembled WGS sequence"/>
</dbReference>
<protein>
    <recommendedName>
        <fullName evidence="3">Reverse transcriptase domain-containing protein</fullName>
    </recommendedName>
</protein>
<feature type="compositionally biased region" description="Low complexity" evidence="1">
    <location>
        <begin position="542"/>
        <end position="561"/>
    </location>
</feature>
<dbReference type="Pfam" id="PF00078">
    <property type="entry name" value="RVT_1"/>
    <property type="match status" value="1"/>
</dbReference>
<feature type="compositionally biased region" description="Acidic residues" evidence="1">
    <location>
        <begin position="101"/>
        <end position="119"/>
    </location>
</feature>
<evidence type="ECO:0000313" key="5">
    <source>
        <dbReference type="Proteomes" id="UP001231189"/>
    </source>
</evidence>
<sequence>MGFAAASGRFSVSWLSVLGVFATEALSRRKGNAGATRCPGGRPARPGLGRAAYLAASWPHFVISSVFWKLRIINKVAWNIRNYRYVGDVSRCSGGDGSVDGGDDDDDDDDGDDVPLDDDGDGVDFPLREGISPADSCPPESSFSLVFSAHAGGCNLSWFRFIGIGFIVRVRDEEISSAISTKLASSDELIKIFGNISVGSSADSNISSDSDSVDVFDFIDRSTSICEVFADLYDGVTNIDDNQTSTYHQVYAIEEASRAEPETSEAFDNLGNPYVDPADLTRGCERLPFLDAYSGYNQIRLKGEDEVKTAFITPYVFCYRTMPFGLKNAGATYQRMMQKCLATQIGKNVQVYIEDVIITTKEGSTLIDDLIETFDNLDKFFLKLNPTKCSFGVPAGELLGFLVSARGIEANPKKIQAIVTMRKPTKLKEIQQLTGRVAALSRFVARLGERALPFYALIKQGEKFEWNEEADRAFEDLKRTISTPPILVAPKEKEPLLLYIAATPQVVSTTLVVEREEEGKLHGQTVFFLIPFALAFKKPSSATMPSSSSSSSSSGLSYVSSPIRESTPSWGTQAAYDILAPTKWDKEDHDSLVRSEDDKSLTDGESDLHFLAVGETEEESDDDSFSCDFTSSGEEGGGRRGGGGRRELLRRAAGQAVTPLAGRLSDPRREDDATKKMKTRGPVGGHWSDDEPAGSSADSDDDGDDEGSDGP</sequence>
<keyword evidence="5" id="KW-1185">Reference proteome</keyword>
<dbReference type="Gene3D" id="3.30.70.270">
    <property type="match status" value="2"/>
</dbReference>
<feature type="chain" id="PRO_5042128363" description="Reverse transcriptase domain-containing protein" evidence="2">
    <location>
        <begin position="28"/>
        <end position="711"/>
    </location>
</feature>
<keyword evidence="2" id="KW-0732">Signal</keyword>
<feature type="domain" description="Reverse transcriptase" evidence="3">
    <location>
        <begin position="268"/>
        <end position="401"/>
    </location>
</feature>
<comment type="caution">
    <text evidence="4">The sequence shown here is derived from an EMBL/GenBank/DDBJ whole genome shotgun (WGS) entry which is preliminary data.</text>
</comment>
<feature type="compositionally biased region" description="Basic and acidic residues" evidence="1">
    <location>
        <begin position="665"/>
        <end position="675"/>
    </location>
</feature>
<dbReference type="PANTHER" id="PTHR33064:SF37">
    <property type="entry name" value="RIBONUCLEASE H"/>
    <property type="match status" value="1"/>
</dbReference>
<dbReference type="AlphaFoldDB" id="A0AAD8SAH1"/>
<feature type="compositionally biased region" description="Acidic residues" evidence="1">
    <location>
        <begin position="615"/>
        <end position="625"/>
    </location>
</feature>
<feature type="compositionally biased region" description="Acidic residues" evidence="1">
    <location>
        <begin position="698"/>
        <end position="711"/>
    </location>
</feature>
<accession>A0AAD8SAH1</accession>